<gene>
    <name evidence="2" type="ORF">KSP39_PZI014153</name>
</gene>
<name>A0AAP0G373_9ASPA</name>
<dbReference type="AlphaFoldDB" id="A0AAP0G373"/>
<proteinExistence type="predicted"/>
<dbReference type="Pfam" id="PF14111">
    <property type="entry name" value="DUF4283"/>
    <property type="match status" value="1"/>
</dbReference>
<accession>A0AAP0G373</accession>
<organism evidence="2 3">
    <name type="scientific">Platanthera zijinensis</name>
    <dbReference type="NCBI Taxonomy" id="2320716"/>
    <lineage>
        <taxon>Eukaryota</taxon>
        <taxon>Viridiplantae</taxon>
        <taxon>Streptophyta</taxon>
        <taxon>Embryophyta</taxon>
        <taxon>Tracheophyta</taxon>
        <taxon>Spermatophyta</taxon>
        <taxon>Magnoliopsida</taxon>
        <taxon>Liliopsida</taxon>
        <taxon>Asparagales</taxon>
        <taxon>Orchidaceae</taxon>
        <taxon>Orchidoideae</taxon>
        <taxon>Orchideae</taxon>
        <taxon>Orchidinae</taxon>
        <taxon>Platanthera</taxon>
    </lineage>
</organism>
<keyword evidence="3" id="KW-1185">Reference proteome</keyword>
<dbReference type="EMBL" id="JBBWWQ010000011">
    <property type="protein sequence ID" value="KAK8935252.1"/>
    <property type="molecule type" value="Genomic_DNA"/>
</dbReference>
<evidence type="ECO:0000259" key="1">
    <source>
        <dbReference type="Pfam" id="PF14111"/>
    </source>
</evidence>
<dbReference type="Proteomes" id="UP001418222">
    <property type="component" value="Unassembled WGS sequence"/>
</dbReference>
<dbReference type="InterPro" id="IPR025558">
    <property type="entry name" value="DUF4283"/>
</dbReference>
<evidence type="ECO:0000313" key="2">
    <source>
        <dbReference type="EMBL" id="KAK8935252.1"/>
    </source>
</evidence>
<sequence>MIALMSPQLPPTVLFLPKLLQSLLPSEPAKKFPDQISQQGVCENAVEKFPSPEPSLNLPATGSLNHKAKPFIPGSIDAIAQICGSSGSGQPLPALQRPMTVSQNVRQAATKVSLRPNLLPCVWACRTLSEFSLQAEPEDSYSKNGVITLDEDEAVVVRTKFDNALVGRVGGKTFNFEFLSKQLQDKWGSYDGFRVNDLGFRCFILFFTNREDRDGAWMGGPWYVVGCVVGLLLQFWG</sequence>
<reference evidence="2 3" key="1">
    <citation type="journal article" date="2022" name="Nat. Plants">
        <title>Genomes of leafy and leafless Platanthera orchids illuminate the evolution of mycoheterotrophy.</title>
        <authorList>
            <person name="Li M.H."/>
            <person name="Liu K.W."/>
            <person name="Li Z."/>
            <person name="Lu H.C."/>
            <person name="Ye Q.L."/>
            <person name="Zhang D."/>
            <person name="Wang J.Y."/>
            <person name="Li Y.F."/>
            <person name="Zhong Z.M."/>
            <person name="Liu X."/>
            <person name="Yu X."/>
            <person name="Liu D.K."/>
            <person name="Tu X.D."/>
            <person name="Liu B."/>
            <person name="Hao Y."/>
            <person name="Liao X.Y."/>
            <person name="Jiang Y.T."/>
            <person name="Sun W.H."/>
            <person name="Chen J."/>
            <person name="Chen Y.Q."/>
            <person name="Ai Y."/>
            <person name="Zhai J.W."/>
            <person name="Wu S.S."/>
            <person name="Zhou Z."/>
            <person name="Hsiao Y.Y."/>
            <person name="Wu W.L."/>
            <person name="Chen Y.Y."/>
            <person name="Lin Y.F."/>
            <person name="Hsu J.L."/>
            <person name="Li C.Y."/>
            <person name="Wang Z.W."/>
            <person name="Zhao X."/>
            <person name="Zhong W.Y."/>
            <person name="Ma X.K."/>
            <person name="Ma L."/>
            <person name="Huang J."/>
            <person name="Chen G.Z."/>
            <person name="Huang M.Z."/>
            <person name="Huang L."/>
            <person name="Peng D.H."/>
            <person name="Luo Y.B."/>
            <person name="Zou S.Q."/>
            <person name="Chen S.P."/>
            <person name="Lan S."/>
            <person name="Tsai W.C."/>
            <person name="Van de Peer Y."/>
            <person name="Liu Z.J."/>
        </authorList>
    </citation>
    <scope>NUCLEOTIDE SEQUENCE [LARGE SCALE GENOMIC DNA]</scope>
    <source>
        <strain evidence="2">Lor287</strain>
    </source>
</reference>
<feature type="domain" description="DUF4283" evidence="1">
    <location>
        <begin position="160"/>
        <end position="231"/>
    </location>
</feature>
<comment type="caution">
    <text evidence="2">The sequence shown here is derived from an EMBL/GenBank/DDBJ whole genome shotgun (WGS) entry which is preliminary data.</text>
</comment>
<evidence type="ECO:0000313" key="3">
    <source>
        <dbReference type="Proteomes" id="UP001418222"/>
    </source>
</evidence>
<protein>
    <recommendedName>
        <fullName evidence="1">DUF4283 domain-containing protein</fullName>
    </recommendedName>
</protein>